<proteinExistence type="inferred from homology"/>
<dbReference type="InterPro" id="IPR006015">
    <property type="entry name" value="Universal_stress_UspA"/>
</dbReference>
<dbReference type="SUPFAM" id="SSF52402">
    <property type="entry name" value="Adenine nucleotide alpha hydrolases-like"/>
    <property type="match status" value="1"/>
</dbReference>
<organism evidence="3 4">
    <name type="scientific">Mycolicibacterium komossense</name>
    <dbReference type="NCBI Taxonomy" id="1779"/>
    <lineage>
        <taxon>Bacteria</taxon>
        <taxon>Bacillati</taxon>
        <taxon>Actinomycetota</taxon>
        <taxon>Actinomycetes</taxon>
        <taxon>Mycobacteriales</taxon>
        <taxon>Mycobacteriaceae</taxon>
        <taxon>Mycolicibacterium</taxon>
    </lineage>
</organism>
<sequence length="279" mass="29892">MNSTQSEAPIVVGIDGSQAAINAAVWAADFAVDRGVPLRLVHVVTVDEEDTDLDEDPSDLAADWPETEFGRTALRVASAAVHATGKLIAVDTEILWGETDAMLLTESASATMVCVGSVGVTPFCERTLGSTATTVAQQAHCPVAVIRLDNDLPTLESEWIVTVVDSSRAGNTVATWALEAACLLRAPVLALGVAPSEPCGIDGYELERRVASWRKQYPHLHIYPVACDDDVAGFLRDHDELAAQLAVIGDTHVKRAAQIVGPYRQSRDTHNWCSVLVVR</sequence>
<dbReference type="PANTHER" id="PTHR46268">
    <property type="entry name" value="STRESS RESPONSE PROTEIN NHAX"/>
    <property type="match status" value="1"/>
</dbReference>
<dbReference type="Gene3D" id="3.40.50.620">
    <property type="entry name" value="HUPs"/>
    <property type="match status" value="2"/>
</dbReference>
<comment type="similarity">
    <text evidence="1">Belongs to the universal stress protein A family.</text>
</comment>
<reference evidence="3 4" key="1">
    <citation type="journal article" date="2022" name="BMC Genomics">
        <title>Comparative genome analysis of mycobacteria focusing on tRNA and non-coding RNA.</title>
        <authorList>
            <person name="Behra P.R.K."/>
            <person name="Pettersson B.M.F."/>
            <person name="Ramesh M."/>
            <person name="Das S."/>
            <person name="Dasgupta S."/>
            <person name="Kirsebom L.A."/>
        </authorList>
    </citation>
    <scope>NUCLEOTIDE SEQUENCE [LARGE SCALE GENOMIC DNA]</scope>
    <source>
        <strain evidence="3 4">DSM 44078</strain>
    </source>
</reference>
<evidence type="ECO:0000256" key="1">
    <source>
        <dbReference type="ARBA" id="ARBA00008791"/>
    </source>
</evidence>
<dbReference type="PANTHER" id="PTHR46268:SF6">
    <property type="entry name" value="UNIVERSAL STRESS PROTEIN UP12"/>
    <property type="match status" value="1"/>
</dbReference>
<dbReference type="Pfam" id="PF00582">
    <property type="entry name" value="Usp"/>
    <property type="match status" value="1"/>
</dbReference>
<dbReference type="RefSeq" id="WP_264070853.1">
    <property type="nucleotide sequence ID" value="NZ_JACKTY010000045.1"/>
</dbReference>
<evidence type="ECO:0000313" key="4">
    <source>
        <dbReference type="Proteomes" id="UP001526201"/>
    </source>
</evidence>
<feature type="domain" description="UspA" evidence="2">
    <location>
        <begin position="9"/>
        <end position="147"/>
    </location>
</feature>
<dbReference type="Proteomes" id="UP001526201">
    <property type="component" value="Unassembled WGS sequence"/>
</dbReference>
<evidence type="ECO:0000313" key="3">
    <source>
        <dbReference type="EMBL" id="MCV7229598.1"/>
    </source>
</evidence>
<evidence type="ECO:0000259" key="2">
    <source>
        <dbReference type="Pfam" id="PF00582"/>
    </source>
</evidence>
<accession>A0ABT3CJC9</accession>
<comment type="caution">
    <text evidence="3">The sequence shown here is derived from an EMBL/GenBank/DDBJ whole genome shotgun (WGS) entry which is preliminary data.</text>
</comment>
<dbReference type="InterPro" id="IPR014729">
    <property type="entry name" value="Rossmann-like_a/b/a_fold"/>
</dbReference>
<dbReference type="EMBL" id="JACKTY010000045">
    <property type="protein sequence ID" value="MCV7229598.1"/>
    <property type="molecule type" value="Genomic_DNA"/>
</dbReference>
<keyword evidence="4" id="KW-1185">Reference proteome</keyword>
<dbReference type="InterPro" id="IPR006016">
    <property type="entry name" value="UspA"/>
</dbReference>
<dbReference type="PRINTS" id="PR01438">
    <property type="entry name" value="UNVRSLSTRESS"/>
</dbReference>
<gene>
    <name evidence="3" type="ORF">H7J73_26670</name>
</gene>
<name>A0ABT3CJC9_9MYCO</name>
<protein>
    <submittedName>
        <fullName evidence="3">Universal stress protein</fullName>
    </submittedName>
</protein>